<organism evidence="1 2">
    <name type="scientific">Pontivivens ytuae</name>
    <dbReference type="NCBI Taxonomy" id="2789856"/>
    <lineage>
        <taxon>Bacteria</taxon>
        <taxon>Pseudomonadati</taxon>
        <taxon>Pseudomonadota</taxon>
        <taxon>Alphaproteobacteria</taxon>
        <taxon>Rhodobacterales</taxon>
        <taxon>Paracoccaceae</taxon>
        <taxon>Pontivivens</taxon>
    </lineage>
</organism>
<dbReference type="AlphaFoldDB" id="A0A7S9QF89"/>
<dbReference type="KEGG" id="poz:I0K15_09845"/>
<proteinExistence type="predicted"/>
<sequence length="297" mass="34075">MFDAEPLYVLLKRVFSKYPEAHVDQQSQLAEKLQLIRALSGEKPSFFAMTHQPARREMYDDLAKEISDQNCFYGAGELPVYFVGRELKIDDPRVKKAFTDRMCFPQPIFWLTCVESIAHSYKSGQLHSQSEELTLGYPRCCSDWHFDCYLARGVEAFCAVFQRSATPDDLVRYARSEWVPNSGFFLPDELYLTGLLAGEQRFPFLGHLACPDCRLREDSPSAVLNETYRRFAHEVDPAEAEQVAKWADELKTGLESRMNSIPRLIREASSETGLSGVDRETYERHSRYLSKALGLKK</sequence>
<protein>
    <submittedName>
        <fullName evidence="1">Uncharacterized protein</fullName>
    </submittedName>
</protein>
<reference evidence="1 2" key="1">
    <citation type="submission" date="2020-11" db="EMBL/GenBank/DDBJ databases">
        <title>Description of Pontivivens ytuae sp. nov. isolated from deep sea sediment of Mariana Trench.</title>
        <authorList>
            <person name="Wang Z."/>
            <person name="Sun Q.-L."/>
            <person name="Xu X.-D."/>
            <person name="Tang Y.-Z."/>
            <person name="Zhang J."/>
        </authorList>
    </citation>
    <scope>NUCLEOTIDE SEQUENCE [LARGE SCALE GENOMIC DNA]</scope>
    <source>
        <strain evidence="1 2">MT2928</strain>
    </source>
</reference>
<dbReference type="RefSeq" id="WP_196105261.1">
    <property type="nucleotide sequence ID" value="NZ_CP064942.1"/>
</dbReference>
<dbReference type="EMBL" id="CP064942">
    <property type="protein sequence ID" value="QPH56001.1"/>
    <property type="molecule type" value="Genomic_DNA"/>
</dbReference>
<keyword evidence="2" id="KW-1185">Reference proteome</keyword>
<evidence type="ECO:0000313" key="2">
    <source>
        <dbReference type="Proteomes" id="UP000594800"/>
    </source>
</evidence>
<name>A0A7S9QF89_9RHOB</name>
<gene>
    <name evidence="1" type="ORF">I0K15_09845</name>
</gene>
<dbReference type="Proteomes" id="UP000594800">
    <property type="component" value="Chromosome"/>
</dbReference>
<evidence type="ECO:0000313" key="1">
    <source>
        <dbReference type="EMBL" id="QPH56001.1"/>
    </source>
</evidence>
<accession>A0A7S9QF89</accession>